<evidence type="ECO:0000313" key="4">
    <source>
        <dbReference type="Proteomes" id="UP000617340"/>
    </source>
</evidence>
<protein>
    <recommendedName>
        <fullName evidence="2">DUF4729 domain-containing protein</fullName>
    </recommendedName>
</protein>
<sequence length="337" mass="38576">MDYQHYVKCSKQLQRSERAYDSKRISMELMEEEEYEEEEEEEEEEEKEMVSNRHANSKIKPETRLGENKAMTCKVEVPESMHTSYSNDSNVEQSNGRYHQQDSYCSIIRKDERDRYNSEFKFNGQTTWECSRRPIRCPRIDCDVNVAFSSLTHHFLFDHPEVPILSVEPGVKSTLIISFAALSYDTSRCLALLLVSGKLSDSASRLFNSNQINPKYRNRLPLPLLAARLHSINHYSPSDEVYASGEGQYEKNVIIVWVAGLDIGNAANILRCSIQAVDNIDNESFRSLTYTGPVNSLRTAQRPREVFLNGDCIVLHEGLIDHITSGCTNLNINVIIH</sequence>
<evidence type="ECO:0000259" key="2">
    <source>
        <dbReference type="Pfam" id="PF15866"/>
    </source>
</evidence>
<dbReference type="InterPro" id="IPR031732">
    <property type="entry name" value="DUF4729"/>
</dbReference>
<feature type="region of interest" description="Disordered" evidence="1">
    <location>
        <begin position="14"/>
        <end position="63"/>
    </location>
</feature>
<name>A0A834K377_VESGE</name>
<proteinExistence type="predicted"/>
<dbReference type="EMBL" id="JACSDZ010000007">
    <property type="protein sequence ID" value="KAF7399564.1"/>
    <property type="molecule type" value="Genomic_DNA"/>
</dbReference>
<dbReference type="Proteomes" id="UP000617340">
    <property type="component" value="Unassembled WGS sequence"/>
</dbReference>
<organism evidence="3 4">
    <name type="scientific">Vespula germanica</name>
    <name type="common">German yellow jacket</name>
    <name type="synonym">Paravespula germanica</name>
    <dbReference type="NCBI Taxonomy" id="30212"/>
    <lineage>
        <taxon>Eukaryota</taxon>
        <taxon>Metazoa</taxon>
        <taxon>Ecdysozoa</taxon>
        <taxon>Arthropoda</taxon>
        <taxon>Hexapoda</taxon>
        <taxon>Insecta</taxon>
        <taxon>Pterygota</taxon>
        <taxon>Neoptera</taxon>
        <taxon>Endopterygota</taxon>
        <taxon>Hymenoptera</taxon>
        <taxon>Apocrita</taxon>
        <taxon>Aculeata</taxon>
        <taxon>Vespoidea</taxon>
        <taxon>Vespidae</taxon>
        <taxon>Vespinae</taxon>
        <taxon>Vespula</taxon>
    </lineage>
</organism>
<dbReference type="Pfam" id="PF15866">
    <property type="entry name" value="DUF4729"/>
    <property type="match status" value="1"/>
</dbReference>
<evidence type="ECO:0000313" key="3">
    <source>
        <dbReference type="EMBL" id="KAF7399564.1"/>
    </source>
</evidence>
<feature type="compositionally biased region" description="Basic and acidic residues" evidence="1">
    <location>
        <begin position="14"/>
        <end position="26"/>
    </location>
</feature>
<dbReference type="AlphaFoldDB" id="A0A834K377"/>
<reference evidence="3" key="1">
    <citation type="journal article" date="2020" name="G3 (Bethesda)">
        <title>High-Quality Assemblies for Three Invasive Social Wasps from the &lt;i&gt;Vespula&lt;/i&gt; Genus.</title>
        <authorList>
            <person name="Harrop T.W.R."/>
            <person name="Guhlin J."/>
            <person name="McLaughlin G.M."/>
            <person name="Permina E."/>
            <person name="Stockwell P."/>
            <person name="Gilligan J."/>
            <person name="Le Lec M.F."/>
            <person name="Gruber M.A.M."/>
            <person name="Quinn O."/>
            <person name="Lovegrove M."/>
            <person name="Duncan E.J."/>
            <person name="Remnant E.J."/>
            <person name="Van Eeckhoven J."/>
            <person name="Graham B."/>
            <person name="Knapp R.A."/>
            <person name="Langford K.W."/>
            <person name="Kronenberg Z."/>
            <person name="Press M.O."/>
            <person name="Eacker S.M."/>
            <person name="Wilson-Rankin E.E."/>
            <person name="Purcell J."/>
            <person name="Lester P.J."/>
            <person name="Dearden P.K."/>
        </authorList>
    </citation>
    <scope>NUCLEOTIDE SEQUENCE</scope>
    <source>
        <strain evidence="3">Linc-1</strain>
    </source>
</reference>
<feature type="domain" description="DUF4729" evidence="2">
    <location>
        <begin position="136"/>
        <end position="326"/>
    </location>
</feature>
<accession>A0A834K377</accession>
<keyword evidence="4" id="KW-1185">Reference proteome</keyword>
<evidence type="ECO:0000256" key="1">
    <source>
        <dbReference type="SAM" id="MobiDB-lite"/>
    </source>
</evidence>
<comment type="caution">
    <text evidence="3">The sequence shown here is derived from an EMBL/GenBank/DDBJ whole genome shotgun (WGS) entry which is preliminary data.</text>
</comment>
<feature type="compositionally biased region" description="Acidic residues" evidence="1">
    <location>
        <begin position="29"/>
        <end position="47"/>
    </location>
</feature>
<gene>
    <name evidence="3" type="ORF">HZH68_008156</name>
</gene>